<keyword evidence="1" id="KW-1133">Transmembrane helix</keyword>
<name>A0A9X2FSQ3_9RHOB</name>
<evidence type="ECO:0000313" key="3">
    <source>
        <dbReference type="EMBL" id="MCP1169449.1"/>
    </source>
</evidence>
<proteinExistence type="predicted"/>
<dbReference type="EMBL" id="JAMYXC010000204">
    <property type="protein sequence ID" value="MCP1169449.1"/>
    <property type="molecule type" value="Genomic_DNA"/>
</dbReference>
<keyword evidence="4" id="KW-1185">Reference proteome</keyword>
<comment type="caution">
    <text evidence="3">The sequence shown here is derived from an EMBL/GenBank/DDBJ whole genome shotgun (WGS) entry which is preliminary data.</text>
</comment>
<dbReference type="AlphaFoldDB" id="A0A9X2FSQ3"/>
<dbReference type="Proteomes" id="UP001139477">
    <property type="component" value="Unassembled WGS sequence"/>
</dbReference>
<feature type="domain" description="SHOCT" evidence="2">
    <location>
        <begin position="77"/>
        <end position="102"/>
    </location>
</feature>
<keyword evidence="1" id="KW-0812">Transmembrane</keyword>
<accession>A0A9X2FSQ3</accession>
<reference evidence="3" key="1">
    <citation type="submission" date="2022-06" db="EMBL/GenBank/DDBJ databases">
        <title>Limimaricola sediminis sp. nov., isolated from an intertidal sediment.</title>
        <authorList>
            <person name="Shao X."/>
        </authorList>
    </citation>
    <scope>NUCLEOTIDE SEQUENCE</scope>
    <source>
        <strain evidence="3">ASW11-118</strain>
    </source>
</reference>
<protein>
    <submittedName>
        <fullName evidence="3">SHOCT domain-containing protein</fullName>
    </submittedName>
</protein>
<dbReference type="RefSeq" id="WP_253333068.1">
    <property type="nucleotide sequence ID" value="NZ_JAMYXC010000204.1"/>
</dbReference>
<evidence type="ECO:0000313" key="4">
    <source>
        <dbReference type="Proteomes" id="UP001139477"/>
    </source>
</evidence>
<keyword evidence="1" id="KW-0472">Membrane</keyword>
<feature type="transmembrane region" description="Helical" evidence="1">
    <location>
        <begin position="36"/>
        <end position="60"/>
    </location>
</feature>
<dbReference type="InterPro" id="IPR018649">
    <property type="entry name" value="SHOCT"/>
</dbReference>
<evidence type="ECO:0000259" key="2">
    <source>
        <dbReference type="Pfam" id="PF09851"/>
    </source>
</evidence>
<sequence>MRQSIPFSLPALIAADPAIADPETFGAYGHHMGGWGAGIFGLTMMLLFWAALIAIVVLAFQWIGKDGPKGNGGKASALAVLKDRFARGEIDIEDFEARKKALSDPL</sequence>
<organism evidence="3 4">
    <name type="scientific">Limimaricola litoreus</name>
    <dbReference type="NCBI Taxonomy" id="2955316"/>
    <lineage>
        <taxon>Bacteria</taxon>
        <taxon>Pseudomonadati</taxon>
        <taxon>Pseudomonadota</taxon>
        <taxon>Alphaproteobacteria</taxon>
        <taxon>Rhodobacterales</taxon>
        <taxon>Paracoccaceae</taxon>
        <taxon>Limimaricola</taxon>
    </lineage>
</organism>
<dbReference type="Pfam" id="PF09851">
    <property type="entry name" value="SHOCT"/>
    <property type="match status" value="1"/>
</dbReference>
<evidence type="ECO:0000256" key="1">
    <source>
        <dbReference type="SAM" id="Phobius"/>
    </source>
</evidence>
<gene>
    <name evidence="3" type="ORF">NHG85_13110</name>
</gene>